<gene>
    <name evidence="3" type="ORF">DFR70_11197</name>
</gene>
<organism evidence="3 4">
    <name type="scientific">Nocardia tenerifensis</name>
    <dbReference type="NCBI Taxonomy" id="228006"/>
    <lineage>
        <taxon>Bacteria</taxon>
        <taxon>Bacillati</taxon>
        <taxon>Actinomycetota</taxon>
        <taxon>Actinomycetes</taxon>
        <taxon>Mycobacteriales</taxon>
        <taxon>Nocardiaceae</taxon>
        <taxon>Nocardia</taxon>
    </lineage>
</organism>
<comment type="caution">
    <text evidence="3">The sequence shown here is derived from an EMBL/GenBank/DDBJ whole genome shotgun (WGS) entry which is preliminary data.</text>
</comment>
<evidence type="ECO:0000313" key="4">
    <source>
        <dbReference type="Proteomes" id="UP000247569"/>
    </source>
</evidence>
<feature type="compositionally biased region" description="Polar residues" evidence="2">
    <location>
        <begin position="213"/>
        <end position="225"/>
    </location>
</feature>
<reference evidence="3 4" key="1">
    <citation type="submission" date="2018-05" db="EMBL/GenBank/DDBJ databases">
        <title>Genomic Encyclopedia of Type Strains, Phase IV (KMG-IV): sequencing the most valuable type-strain genomes for metagenomic binning, comparative biology and taxonomic classification.</title>
        <authorList>
            <person name="Goeker M."/>
        </authorList>
    </citation>
    <scope>NUCLEOTIDE SEQUENCE [LARGE SCALE GENOMIC DNA]</scope>
    <source>
        <strain evidence="3 4">DSM 44704</strain>
    </source>
</reference>
<dbReference type="Pfam" id="PF07676">
    <property type="entry name" value="PD40"/>
    <property type="match status" value="4"/>
</dbReference>
<dbReference type="Gene3D" id="2.120.10.30">
    <property type="entry name" value="TolB, C-terminal domain"/>
    <property type="match status" value="1"/>
</dbReference>
<dbReference type="Proteomes" id="UP000247569">
    <property type="component" value="Unassembled WGS sequence"/>
</dbReference>
<evidence type="ECO:0000256" key="1">
    <source>
        <dbReference type="ARBA" id="ARBA00009820"/>
    </source>
</evidence>
<dbReference type="Gene3D" id="2.120.10.60">
    <property type="entry name" value="Tricorn protease N-terminal domain"/>
    <property type="match status" value="1"/>
</dbReference>
<accession>A0A318JXG2</accession>
<evidence type="ECO:0000313" key="3">
    <source>
        <dbReference type="EMBL" id="PXX59713.1"/>
    </source>
</evidence>
<dbReference type="InterPro" id="IPR011042">
    <property type="entry name" value="6-blade_b-propeller_TolB-like"/>
</dbReference>
<dbReference type="PANTHER" id="PTHR36842:SF1">
    <property type="entry name" value="PROTEIN TOLB"/>
    <property type="match status" value="1"/>
</dbReference>
<dbReference type="InterPro" id="IPR011659">
    <property type="entry name" value="WD40"/>
</dbReference>
<proteinExistence type="inferred from homology"/>
<dbReference type="SUPFAM" id="SSF82171">
    <property type="entry name" value="DPP6 N-terminal domain-like"/>
    <property type="match status" value="1"/>
</dbReference>
<dbReference type="AlphaFoldDB" id="A0A318JXG2"/>
<evidence type="ECO:0000256" key="2">
    <source>
        <dbReference type="SAM" id="MobiDB-lite"/>
    </source>
</evidence>
<feature type="region of interest" description="Disordered" evidence="2">
    <location>
        <begin position="206"/>
        <end position="229"/>
    </location>
</feature>
<dbReference type="EMBL" id="QJKF01000011">
    <property type="protein sequence ID" value="PXX59713.1"/>
    <property type="molecule type" value="Genomic_DNA"/>
</dbReference>
<comment type="similarity">
    <text evidence="1">Belongs to the TolB family.</text>
</comment>
<sequence>MVGGPVSEIFRDERANAGYREFVIKKTSAALLFVSGVLVAATAQAGAAPAEARSDGAELLYRAPAPGSAQNAAFSPDGSQVLFTNFFGGYNKGGASLNRMPVGGGTPQELVREGDQAAVNLPGSAWNGRTGLITFSYDITDRDEIWTLAPGSEPRQVTSHTGTRGYTEPSFSPNGDWIVFQENDSQTEANAQGSIWKVRTDGTELTKLVDGPGTNTDNRQPNWSPSGDRIVFQSRSGTSTDWDLITIAPDATARKSLTTGPDEDTDPSFSPDGKWVVYSSDHAHTAHAQVFATRSDGTGQPLRVTTSTQYDGAPSWSPDGKWIAFESSADGRASTALWRIPIQVP</sequence>
<protein>
    <submittedName>
        <fullName evidence="3">TolB protein</fullName>
    </submittedName>
</protein>
<keyword evidence="4" id="KW-1185">Reference proteome</keyword>
<dbReference type="PANTHER" id="PTHR36842">
    <property type="entry name" value="PROTEIN TOLB HOMOLOG"/>
    <property type="match status" value="1"/>
</dbReference>
<name>A0A318JXG2_9NOCA</name>